<evidence type="ECO:0000259" key="6">
    <source>
        <dbReference type="Pfam" id="PF04932"/>
    </source>
</evidence>
<feature type="transmembrane region" description="Helical" evidence="5">
    <location>
        <begin position="12"/>
        <end position="29"/>
    </location>
</feature>
<evidence type="ECO:0000313" key="8">
    <source>
        <dbReference type="Proteomes" id="UP000178870"/>
    </source>
</evidence>
<evidence type="ECO:0000256" key="3">
    <source>
        <dbReference type="ARBA" id="ARBA00022989"/>
    </source>
</evidence>
<feature type="transmembrane region" description="Helical" evidence="5">
    <location>
        <begin position="232"/>
        <end position="250"/>
    </location>
</feature>
<dbReference type="GO" id="GO:0016020">
    <property type="term" value="C:membrane"/>
    <property type="evidence" value="ECO:0007669"/>
    <property type="project" value="UniProtKB-SubCell"/>
</dbReference>
<feature type="domain" description="O-antigen ligase-related" evidence="6">
    <location>
        <begin position="197"/>
        <end position="331"/>
    </location>
</feature>
<feature type="transmembrane region" description="Helical" evidence="5">
    <location>
        <begin position="89"/>
        <end position="108"/>
    </location>
</feature>
<sequence length="393" mass="43838">MGKTRARIIDYLLLLILAIFPLGQLPGIYTQNLLGLGFRPHPIDALILFTVIFMHIVYRVKSIFRLLLPIIVVLAFSLLLSVFTSNFDIHGLFYVFRLTVYLVFLLFWLNRPISKAKRGLCLQSLLVVGGSVALFGWVQYFLFPDLTSLKAVGWDDHYFRLTSTFMDPAFTGIVLVLGILTATSYFLLSRTKRAVLSVVFLLITLGFTYSRASFLALIIGLFVLLWNRNKKFLLILVFAFAVIVVLLPRTPGGEGVKLSRVSSISQKIQNYQESFEIILSSPVFGVGYNNVCKAKARLSIDISAQKNSCYGLDNSFLLILATTGVLGLLVVFNLLGQIAKLTAGNIYGDLFNASALAVLVHSQFSNTLFYPWVIIWLVILAIISRTRKTGQGV</sequence>
<dbReference type="AlphaFoldDB" id="A0A1F7Z2U6"/>
<comment type="caution">
    <text evidence="7">The sequence shown here is derived from an EMBL/GenBank/DDBJ whole genome shotgun (WGS) entry which is preliminary data.</text>
</comment>
<dbReference type="InterPro" id="IPR051533">
    <property type="entry name" value="WaaL-like"/>
</dbReference>
<dbReference type="PANTHER" id="PTHR37422:SF23">
    <property type="entry name" value="TEICHURONIC ACID BIOSYNTHESIS PROTEIN TUAE"/>
    <property type="match status" value="1"/>
</dbReference>
<feature type="transmembrane region" description="Helical" evidence="5">
    <location>
        <begin position="169"/>
        <end position="188"/>
    </location>
</feature>
<feature type="transmembrane region" description="Helical" evidence="5">
    <location>
        <begin position="41"/>
        <end position="58"/>
    </location>
</feature>
<keyword evidence="4 5" id="KW-0472">Membrane</keyword>
<feature type="transmembrane region" description="Helical" evidence="5">
    <location>
        <begin position="316"/>
        <end position="335"/>
    </location>
</feature>
<feature type="transmembrane region" description="Helical" evidence="5">
    <location>
        <begin position="195"/>
        <end position="226"/>
    </location>
</feature>
<proteinExistence type="predicted"/>
<dbReference type="InterPro" id="IPR007016">
    <property type="entry name" value="O-antigen_ligase-rel_domated"/>
</dbReference>
<evidence type="ECO:0000256" key="4">
    <source>
        <dbReference type="ARBA" id="ARBA00023136"/>
    </source>
</evidence>
<comment type="subcellular location">
    <subcellularLocation>
        <location evidence="1">Membrane</location>
        <topology evidence="1">Multi-pass membrane protein</topology>
    </subcellularLocation>
</comment>
<evidence type="ECO:0000256" key="2">
    <source>
        <dbReference type="ARBA" id="ARBA00022692"/>
    </source>
</evidence>
<dbReference type="Pfam" id="PF04932">
    <property type="entry name" value="Wzy_C"/>
    <property type="match status" value="1"/>
</dbReference>
<feature type="transmembrane region" description="Helical" evidence="5">
    <location>
        <begin position="368"/>
        <end position="384"/>
    </location>
</feature>
<organism evidence="7 8">
    <name type="scientific">Candidatus Woesebacteria bacterium RIFCSPHIGHO2_01_FULL_44_21</name>
    <dbReference type="NCBI Taxonomy" id="1802503"/>
    <lineage>
        <taxon>Bacteria</taxon>
        <taxon>Candidatus Woeseibacteriota</taxon>
    </lineage>
</organism>
<dbReference type="PANTHER" id="PTHR37422">
    <property type="entry name" value="TEICHURONIC ACID BIOSYNTHESIS PROTEIN TUAE"/>
    <property type="match status" value="1"/>
</dbReference>
<name>A0A1F7Z2U6_9BACT</name>
<gene>
    <name evidence="7" type="ORF">A2803_00100</name>
</gene>
<feature type="transmembrane region" description="Helical" evidence="5">
    <location>
        <begin position="120"/>
        <end position="142"/>
    </location>
</feature>
<accession>A0A1F7Z2U6</accession>
<keyword evidence="2 5" id="KW-0812">Transmembrane</keyword>
<reference evidence="7 8" key="1">
    <citation type="journal article" date="2016" name="Nat. Commun.">
        <title>Thousands of microbial genomes shed light on interconnected biogeochemical processes in an aquifer system.</title>
        <authorList>
            <person name="Anantharaman K."/>
            <person name="Brown C.T."/>
            <person name="Hug L.A."/>
            <person name="Sharon I."/>
            <person name="Castelle C.J."/>
            <person name="Probst A.J."/>
            <person name="Thomas B.C."/>
            <person name="Singh A."/>
            <person name="Wilkins M.J."/>
            <person name="Karaoz U."/>
            <person name="Brodie E.L."/>
            <person name="Williams K.H."/>
            <person name="Hubbard S.S."/>
            <person name="Banfield J.F."/>
        </authorList>
    </citation>
    <scope>NUCLEOTIDE SEQUENCE [LARGE SCALE GENOMIC DNA]</scope>
</reference>
<feature type="transmembrane region" description="Helical" evidence="5">
    <location>
        <begin position="63"/>
        <end position="83"/>
    </location>
</feature>
<dbReference type="EMBL" id="MGGP01000005">
    <property type="protein sequence ID" value="OGM33238.1"/>
    <property type="molecule type" value="Genomic_DNA"/>
</dbReference>
<keyword evidence="3 5" id="KW-1133">Transmembrane helix</keyword>
<dbReference type="Proteomes" id="UP000178870">
    <property type="component" value="Unassembled WGS sequence"/>
</dbReference>
<evidence type="ECO:0000256" key="5">
    <source>
        <dbReference type="SAM" id="Phobius"/>
    </source>
</evidence>
<evidence type="ECO:0000313" key="7">
    <source>
        <dbReference type="EMBL" id="OGM33238.1"/>
    </source>
</evidence>
<protein>
    <recommendedName>
        <fullName evidence="6">O-antigen ligase-related domain-containing protein</fullName>
    </recommendedName>
</protein>
<evidence type="ECO:0000256" key="1">
    <source>
        <dbReference type="ARBA" id="ARBA00004141"/>
    </source>
</evidence>